<proteinExistence type="predicted"/>
<dbReference type="InterPro" id="IPR056083">
    <property type="entry name" value="DUF7666"/>
</dbReference>
<evidence type="ECO:0000313" key="3">
    <source>
        <dbReference type="EMBL" id="EKC55723.1"/>
    </source>
</evidence>
<dbReference type="EMBL" id="AJWZ01007867">
    <property type="protein sequence ID" value="EKC55723.1"/>
    <property type="molecule type" value="Genomic_DNA"/>
</dbReference>
<feature type="region of interest" description="Disordered" evidence="1">
    <location>
        <begin position="108"/>
        <end position="146"/>
    </location>
</feature>
<feature type="compositionally biased region" description="Low complexity" evidence="1">
    <location>
        <begin position="118"/>
        <end position="146"/>
    </location>
</feature>
<organism evidence="3">
    <name type="scientific">human gut metagenome</name>
    <dbReference type="NCBI Taxonomy" id="408170"/>
    <lineage>
        <taxon>unclassified sequences</taxon>
        <taxon>metagenomes</taxon>
        <taxon>organismal metagenomes</taxon>
    </lineage>
</organism>
<reference evidence="3" key="1">
    <citation type="journal article" date="2013" name="Environ. Microbiol.">
        <title>Microbiota from the distal guts of lean and obese adolescents exhibit partial functional redundancy besides clear differences in community structure.</title>
        <authorList>
            <person name="Ferrer M."/>
            <person name="Ruiz A."/>
            <person name="Lanza F."/>
            <person name="Haange S.B."/>
            <person name="Oberbach A."/>
            <person name="Till H."/>
            <person name="Bargiela R."/>
            <person name="Campoy C."/>
            <person name="Segura M.T."/>
            <person name="Richter M."/>
            <person name="von Bergen M."/>
            <person name="Seifert J."/>
            <person name="Suarez A."/>
        </authorList>
    </citation>
    <scope>NUCLEOTIDE SEQUENCE</scope>
</reference>
<gene>
    <name evidence="3" type="ORF">OBE_11421</name>
</gene>
<sequence length="146" mass="15626">MEDKIISYKGMDSKMQCRGMQYEVGKEFSVDGDIECCGNGLHACERPLDVFGYYAPGTGARYFRVEQSGEMARDASDSKVASRKMRVDAEIGIPGLVKAHIEYVKTHTTTEHTDPERATAGYRGAATAGDSGAATAGYRGAATAGN</sequence>
<feature type="compositionally biased region" description="Basic and acidic residues" evidence="1">
    <location>
        <begin position="108"/>
        <end position="117"/>
    </location>
</feature>
<dbReference type="AlphaFoldDB" id="K1SDV3"/>
<feature type="domain" description="DUF7666" evidence="2">
    <location>
        <begin position="5"/>
        <end position="98"/>
    </location>
</feature>
<name>K1SDV3_9ZZZZ</name>
<protein>
    <recommendedName>
        <fullName evidence="2">DUF7666 domain-containing protein</fullName>
    </recommendedName>
</protein>
<feature type="non-terminal residue" evidence="3">
    <location>
        <position position="146"/>
    </location>
</feature>
<dbReference type="Pfam" id="PF24703">
    <property type="entry name" value="DUF7666"/>
    <property type="match status" value="1"/>
</dbReference>
<evidence type="ECO:0000259" key="2">
    <source>
        <dbReference type="Pfam" id="PF24703"/>
    </source>
</evidence>
<accession>K1SDV3</accession>
<evidence type="ECO:0000256" key="1">
    <source>
        <dbReference type="SAM" id="MobiDB-lite"/>
    </source>
</evidence>
<comment type="caution">
    <text evidence="3">The sequence shown here is derived from an EMBL/GenBank/DDBJ whole genome shotgun (WGS) entry which is preliminary data.</text>
</comment>